<proteinExistence type="predicted"/>
<sequence length="100" mass="11280">MDWYCAVWNSDSVSSAVGAQVLYEMICQGDTSLVGDIDLIDEFYEELNSKKFNVEVNRGKGFVIIGCSFEDAEYLNDAIPQLAKAHGLSYFEPQNMTYIF</sequence>
<organism evidence="1 2">
    <name type="scientific">Clostridium saudiense</name>
    <dbReference type="NCBI Taxonomy" id="1414720"/>
    <lineage>
        <taxon>Bacteria</taxon>
        <taxon>Bacillati</taxon>
        <taxon>Bacillota</taxon>
        <taxon>Clostridia</taxon>
        <taxon>Eubacteriales</taxon>
        <taxon>Clostridiaceae</taxon>
        <taxon>Clostridium</taxon>
    </lineage>
</organism>
<evidence type="ECO:0000313" key="2">
    <source>
        <dbReference type="Proteomes" id="UP000767334"/>
    </source>
</evidence>
<dbReference type="Proteomes" id="UP000767334">
    <property type="component" value="Unassembled WGS sequence"/>
</dbReference>
<protein>
    <submittedName>
        <fullName evidence="1">Uncharacterized protein</fullName>
    </submittedName>
</protein>
<dbReference type="EMBL" id="JACJLL010000088">
    <property type="protein sequence ID" value="MBM6820156.1"/>
    <property type="molecule type" value="Genomic_DNA"/>
</dbReference>
<gene>
    <name evidence="1" type="ORF">H6A19_12550</name>
</gene>
<name>A0ABS2FIJ6_9CLOT</name>
<reference evidence="1 2" key="1">
    <citation type="journal article" date="2021" name="Sci. Rep.">
        <title>The distribution of antibiotic resistance genes in chicken gut microbiota commensals.</title>
        <authorList>
            <person name="Juricova H."/>
            <person name="Matiasovicova J."/>
            <person name="Kubasova T."/>
            <person name="Cejkova D."/>
            <person name="Rychlik I."/>
        </authorList>
    </citation>
    <scope>NUCLEOTIDE SEQUENCE [LARGE SCALE GENOMIC DNA]</scope>
    <source>
        <strain evidence="1 2">An435</strain>
    </source>
</reference>
<accession>A0ABS2FIJ6</accession>
<keyword evidence="2" id="KW-1185">Reference proteome</keyword>
<comment type="caution">
    <text evidence="1">The sequence shown here is derived from an EMBL/GenBank/DDBJ whole genome shotgun (WGS) entry which is preliminary data.</text>
</comment>
<dbReference type="RefSeq" id="WP_204572484.1">
    <property type="nucleotide sequence ID" value="NZ_JACJLL010000088.1"/>
</dbReference>
<evidence type="ECO:0000313" key="1">
    <source>
        <dbReference type="EMBL" id="MBM6820156.1"/>
    </source>
</evidence>